<evidence type="ECO:0000313" key="1">
    <source>
        <dbReference type="EMBL" id="KAJ0210606.1"/>
    </source>
</evidence>
<protein>
    <recommendedName>
        <fullName evidence="3">Endonuclease/exonuclease/phosphatase domain-containing protein</fullName>
    </recommendedName>
</protein>
<organism evidence="1 2">
    <name type="scientific">Lactuca sativa</name>
    <name type="common">Garden lettuce</name>
    <dbReference type="NCBI Taxonomy" id="4236"/>
    <lineage>
        <taxon>Eukaryota</taxon>
        <taxon>Viridiplantae</taxon>
        <taxon>Streptophyta</taxon>
        <taxon>Embryophyta</taxon>
        <taxon>Tracheophyta</taxon>
        <taxon>Spermatophyta</taxon>
        <taxon>Magnoliopsida</taxon>
        <taxon>eudicotyledons</taxon>
        <taxon>Gunneridae</taxon>
        <taxon>Pentapetalae</taxon>
        <taxon>asterids</taxon>
        <taxon>campanulids</taxon>
        <taxon>Asterales</taxon>
        <taxon>Asteraceae</taxon>
        <taxon>Cichorioideae</taxon>
        <taxon>Cichorieae</taxon>
        <taxon>Lactucinae</taxon>
        <taxon>Lactuca</taxon>
    </lineage>
</organism>
<dbReference type="InterPro" id="IPR036691">
    <property type="entry name" value="Endo/exonu/phosph_ase_sf"/>
</dbReference>
<accession>A0A9R1XF64</accession>
<name>A0A9R1XF64_LACSA</name>
<evidence type="ECO:0008006" key="3">
    <source>
        <dbReference type="Google" id="ProtNLM"/>
    </source>
</evidence>
<keyword evidence="2" id="KW-1185">Reference proteome</keyword>
<dbReference type="EMBL" id="NBSK02000004">
    <property type="protein sequence ID" value="KAJ0210606.1"/>
    <property type="molecule type" value="Genomic_DNA"/>
</dbReference>
<dbReference type="Gene3D" id="3.60.10.10">
    <property type="entry name" value="Endonuclease/exonuclease/phosphatase"/>
    <property type="match status" value="1"/>
</dbReference>
<proteinExistence type="predicted"/>
<dbReference type="Proteomes" id="UP000235145">
    <property type="component" value="Unassembled WGS sequence"/>
</dbReference>
<evidence type="ECO:0000313" key="2">
    <source>
        <dbReference type="Proteomes" id="UP000235145"/>
    </source>
</evidence>
<sequence>MTSDVEMRSLLGYDMDVRSVWGKNTFDYVFSNAHGREEFYLFGTPIVVSTNNVVIVGGMRVLFNIECYMVNVYTPQDLEGKHQMWSYISSFIRCHEGKHQLWSYIIFGDFNVVKKRREIWFAIKLSKLDRFLVSEAIFDRFQALQVTVLDRKWSDHYPILIHDYKVDYGPTPFRFYNSWLVMGGLDGVCMGCSDDFVVNHIWSKFVLFKNEMKFNKNRIRERHVRAKSTRKEKKLELVSRLKVIDNLIDDEDSSVDFLNERKHMLGVVANMEKLESYDAT</sequence>
<dbReference type="AlphaFoldDB" id="A0A9R1XF64"/>
<gene>
    <name evidence="1" type="ORF">LSAT_V11C400161050</name>
</gene>
<reference evidence="1 2" key="1">
    <citation type="journal article" date="2017" name="Nat. Commun.">
        <title>Genome assembly with in vitro proximity ligation data and whole-genome triplication in lettuce.</title>
        <authorList>
            <person name="Reyes-Chin-Wo S."/>
            <person name="Wang Z."/>
            <person name="Yang X."/>
            <person name="Kozik A."/>
            <person name="Arikit S."/>
            <person name="Song C."/>
            <person name="Xia L."/>
            <person name="Froenicke L."/>
            <person name="Lavelle D.O."/>
            <person name="Truco M.J."/>
            <person name="Xia R."/>
            <person name="Zhu S."/>
            <person name="Xu C."/>
            <person name="Xu H."/>
            <person name="Xu X."/>
            <person name="Cox K."/>
            <person name="Korf I."/>
            <person name="Meyers B.C."/>
            <person name="Michelmore R.W."/>
        </authorList>
    </citation>
    <scope>NUCLEOTIDE SEQUENCE [LARGE SCALE GENOMIC DNA]</scope>
    <source>
        <strain evidence="2">cv. Salinas</strain>
        <tissue evidence="1">Seedlings</tissue>
    </source>
</reference>
<comment type="caution">
    <text evidence="1">The sequence shown here is derived from an EMBL/GenBank/DDBJ whole genome shotgun (WGS) entry which is preliminary data.</text>
</comment>
<dbReference type="SUPFAM" id="SSF56219">
    <property type="entry name" value="DNase I-like"/>
    <property type="match status" value="1"/>
</dbReference>